<dbReference type="PROSITE" id="PS01220">
    <property type="entry name" value="PBP"/>
    <property type="match status" value="1"/>
</dbReference>
<dbReference type="Proteomes" id="UP000887578">
    <property type="component" value="Unplaced"/>
</dbReference>
<dbReference type="AlphaFoldDB" id="A0A914PSY0"/>
<evidence type="ECO:0000313" key="2">
    <source>
        <dbReference type="Proteomes" id="UP000887578"/>
    </source>
</evidence>
<protein>
    <submittedName>
        <fullName evidence="3">Uncharacterized protein</fullName>
    </submittedName>
</protein>
<keyword evidence="2" id="KW-1185">Reference proteome</keyword>
<dbReference type="CDD" id="cd00866">
    <property type="entry name" value="PEBP_euk"/>
    <property type="match status" value="1"/>
</dbReference>
<evidence type="ECO:0000256" key="1">
    <source>
        <dbReference type="ARBA" id="ARBA00007091"/>
    </source>
</evidence>
<comment type="similarity">
    <text evidence="1">Belongs to the phosphatidylethanolamine-binding protein family.</text>
</comment>
<accession>A0A914PSY0</accession>
<name>A0A914PSY0_9BILA</name>
<sequence>MFSVSNSFSHNEIVPDVIPTTPEQILTVIYENDVKVEFGNTLTPTQVKDLPKHIEWNADKNAFYTLIMTDPDAPSRKNPQERECMHWLVINIPGNDLAAGHTLTEFVGSGPPRGTGLHRYVFLVYKQPQKLSETIQKRISNTCIEGRTKWRATKFAETYHLAFL</sequence>
<dbReference type="InterPro" id="IPR008914">
    <property type="entry name" value="PEBP"/>
</dbReference>
<dbReference type="WBParaSite" id="PDA_v2.g21280.t1">
    <property type="protein sequence ID" value="PDA_v2.g21280.t1"/>
    <property type="gene ID" value="PDA_v2.g21280"/>
</dbReference>
<dbReference type="InterPro" id="IPR036610">
    <property type="entry name" value="PEBP-like_sf"/>
</dbReference>
<dbReference type="PANTHER" id="PTHR11362:SF82">
    <property type="entry name" value="PHOSPHATIDYLETHANOLAMINE-BINDING PROTEIN 4"/>
    <property type="match status" value="1"/>
</dbReference>
<dbReference type="Pfam" id="PF01161">
    <property type="entry name" value="PBP"/>
    <property type="match status" value="1"/>
</dbReference>
<dbReference type="InterPro" id="IPR035810">
    <property type="entry name" value="PEBP_euk"/>
</dbReference>
<dbReference type="SUPFAM" id="SSF49777">
    <property type="entry name" value="PEBP-like"/>
    <property type="match status" value="1"/>
</dbReference>
<organism evidence="2 3">
    <name type="scientific">Panagrolaimus davidi</name>
    <dbReference type="NCBI Taxonomy" id="227884"/>
    <lineage>
        <taxon>Eukaryota</taxon>
        <taxon>Metazoa</taxon>
        <taxon>Ecdysozoa</taxon>
        <taxon>Nematoda</taxon>
        <taxon>Chromadorea</taxon>
        <taxon>Rhabditida</taxon>
        <taxon>Tylenchina</taxon>
        <taxon>Panagrolaimomorpha</taxon>
        <taxon>Panagrolaimoidea</taxon>
        <taxon>Panagrolaimidae</taxon>
        <taxon>Panagrolaimus</taxon>
    </lineage>
</organism>
<proteinExistence type="inferred from homology"/>
<dbReference type="InterPro" id="IPR001858">
    <property type="entry name" value="Phosphatidylethanolamine-bd_CS"/>
</dbReference>
<evidence type="ECO:0000313" key="3">
    <source>
        <dbReference type="WBParaSite" id="PDA_v2.g21280.t1"/>
    </source>
</evidence>
<dbReference type="Gene3D" id="3.90.280.10">
    <property type="entry name" value="PEBP-like"/>
    <property type="match status" value="1"/>
</dbReference>
<dbReference type="PANTHER" id="PTHR11362">
    <property type="entry name" value="PHOSPHATIDYLETHANOLAMINE-BINDING PROTEIN"/>
    <property type="match status" value="1"/>
</dbReference>
<reference evidence="3" key="1">
    <citation type="submission" date="2022-11" db="UniProtKB">
        <authorList>
            <consortium name="WormBaseParasite"/>
        </authorList>
    </citation>
    <scope>IDENTIFICATION</scope>
</reference>